<dbReference type="EMBL" id="UGOG01000001">
    <property type="protein sequence ID" value="STX61410.1"/>
    <property type="molecule type" value="Genomic_DNA"/>
</dbReference>
<protein>
    <submittedName>
        <fullName evidence="3">GNAT family acetyltransferase</fullName>
        <ecNumber evidence="3">2.3.1.-</ecNumber>
    </submittedName>
</protein>
<dbReference type="Proteomes" id="UP000054985">
    <property type="component" value="Unassembled WGS sequence"/>
</dbReference>
<sequence length="216" mass="25332">MIGADKLDSTLFNPLLRKSTMLNHPLVLKNLSGPSIHLELLNKTHYESLRRAANDERIWTYMPMKAYNEYFDDWFYENLTKQTLGTQITYAIRCHVDGQVVGCRSYYDIDMQHRRLEVGYGWLTPGVWGKKISLECMWLLFRQAIEEWQFNRIQIATDPKNERSYNNLKKLGAKEEGVLREHMIHHNGSITDTVIFSILSSEWPLINEGIIKRLVL</sequence>
<evidence type="ECO:0000259" key="1">
    <source>
        <dbReference type="PROSITE" id="PS51186"/>
    </source>
</evidence>
<gene>
    <name evidence="3" type="primary">ydaF_1</name>
    <name evidence="2" type="ORF">Lmor_2146</name>
    <name evidence="3" type="ORF">NCTC12239_00325</name>
</gene>
<dbReference type="AlphaFoldDB" id="A0A378JTQ7"/>
<dbReference type="RefSeq" id="WP_238584757.1">
    <property type="nucleotide sequence ID" value="NZ_CAAAJG010000031.1"/>
</dbReference>
<keyword evidence="3" id="KW-0012">Acyltransferase</keyword>
<evidence type="ECO:0000313" key="4">
    <source>
        <dbReference type="Proteomes" id="UP000054985"/>
    </source>
</evidence>
<dbReference type="Proteomes" id="UP000254040">
    <property type="component" value="Unassembled WGS sequence"/>
</dbReference>
<dbReference type="InterPro" id="IPR000182">
    <property type="entry name" value="GNAT_dom"/>
</dbReference>
<evidence type="ECO:0000313" key="2">
    <source>
        <dbReference type="EMBL" id="KTD32521.1"/>
    </source>
</evidence>
<dbReference type="SUPFAM" id="SSF55729">
    <property type="entry name" value="Acyl-CoA N-acyltransferases (Nat)"/>
    <property type="match status" value="1"/>
</dbReference>
<evidence type="ECO:0000313" key="3">
    <source>
        <dbReference type="EMBL" id="STX61410.1"/>
    </source>
</evidence>
<keyword evidence="4" id="KW-1185">Reference proteome</keyword>
<dbReference type="EMBL" id="LNYN01000028">
    <property type="protein sequence ID" value="KTD32521.1"/>
    <property type="molecule type" value="Genomic_DNA"/>
</dbReference>
<organism evidence="3 5">
    <name type="scientific">Legionella moravica</name>
    <dbReference type="NCBI Taxonomy" id="39962"/>
    <lineage>
        <taxon>Bacteria</taxon>
        <taxon>Pseudomonadati</taxon>
        <taxon>Pseudomonadota</taxon>
        <taxon>Gammaproteobacteria</taxon>
        <taxon>Legionellales</taxon>
        <taxon>Legionellaceae</taxon>
        <taxon>Legionella</taxon>
    </lineage>
</organism>
<proteinExistence type="predicted"/>
<dbReference type="InterPro" id="IPR016181">
    <property type="entry name" value="Acyl_CoA_acyltransferase"/>
</dbReference>
<reference evidence="2 4" key="1">
    <citation type="submission" date="2015-11" db="EMBL/GenBank/DDBJ databases">
        <title>Genomic analysis of 38 Legionella species identifies large and diverse effector repertoires.</title>
        <authorList>
            <person name="Burstein D."/>
            <person name="Amaro F."/>
            <person name="Zusman T."/>
            <person name="Lifshitz Z."/>
            <person name="Cohen O."/>
            <person name="Gilbert J.A."/>
            <person name="Pupko T."/>
            <person name="Shuman H.A."/>
            <person name="Segal G."/>
        </authorList>
    </citation>
    <scope>NUCLEOTIDE SEQUENCE [LARGE SCALE GENOMIC DNA]</scope>
    <source>
        <strain evidence="2 4">ATCC 43877</strain>
    </source>
</reference>
<dbReference type="EC" id="2.3.1.-" evidence="3"/>
<feature type="domain" description="N-acetyltransferase" evidence="1">
    <location>
        <begin position="36"/>
        <end position="195"/>
    </location>
</feature>
<dbReference type="PANTHER" id="PTHR43610">
    <property type="entry name" value="BLL6696 PROTEIN"/>
    <property type="match status" value="1"/>
</dbReference>
<reference evidence="3 5" key="2">
    <citation type="submission" date="2018-06" db="EMBL/GenBank/DDBJ databases">
        <authorList>
            <consortium name="Pathogen Informatics"/>
            <person name="Doyle S."/>
        </authorList>
    </citation>
    <scope>NUCLEOTIDE SEQUENCE [LARGE SCALE GENOMIC DNA]</scope>
    <source>
        <strain evidence="3 5">NCTC12239</strain>
    </source>
</reference>
<name>A0A378JTQ7_9GAMM</name>
<dbReference type="PROSITE" id="PS51186">
    <property type="entry name" value="GNAT"/>
    <property type="match status" value="1"/>
</dbReference>
<keyword evidence="3" id="KW-0808">Transferase</keyword>
<dbReference type="Pfam" id="PF13302">
    <property type="entry name" value="Acetyltransf_3"/>
    <property type="match status" value="1"/>
</dbReference>
<dbReference type="Gene3D" id="3.40.630.30">
    <property type="match status" value="1"/>
</dbReference>
<evidence type="ECO:0000313" key="5">
    <source>
        <dbReference type="Proteomes" id="UP000254040"/>
    </source>
</evidence>
<dbReference type="STRING" id="39962.Lmor_2146"/>
<dbReference type="PANTHER" id="PTHR43610:SF1">
    <property type="entry name" value="N-ACETYLTRANSFERASE DOMAIN-CONTAINING PROTEIN"/>
    <property type="match status" value="1"/>
</dbReference>
<accession>A0A378JTQ7</accession>
<dbReference type="GO" id="GO:0016747">
    <property type="term" value="F:acyltransferase activity, transferring groups other than amino-acyl groups"/>
    <property type="evidence" value="ECO:0007669"/>
    <property type="project" value="InterPro"/>
</dbReference>